<proteinExistence type="predicted"/>
<reference evidence="1 2" key="1">
    <citation type="submission" date="2018-01" db="EMBL/GenBank/DDBJ databases">
        <title>The draft genome sequence of Halioglobus lutimaris HF004.</title>
        <authorList>
            <person name="Du Z.-J."/>
            <person name="Shi M.-J."/>
        </authorList>
    </citation>
    <scope>NUCLEOTIDE SEQUENCE [LARGE SCALE GENOMIC DNA]</scope>
    <source>
        <strain evidence="1 2">HF004</strain>
    </source>
</reference>
<dbReference type="OrthoDB" id="5732382at2"/>
<keyword evidence="2" id="KW-1185">Reference proteome</keyword>
<comment type="caution">
    <text evidence="1">The sequence shown here is derived from an EMBL/GenBank/DDBJ whole genome shotgun (WGS) entry which is preliminary data.</text>
</comment>
<protein>
    <recommendedName>
        <fullName evidence="3">Class I SAM-dependent methyltransferase</fullName>
    </recommendedName>
</protein>
<dbReference type="EMBL" id="PKUS01000035">
    <property type="protein sequence ID" value="PLW67155.1"/>
    <property type="molecule type" value="Genomic_DNA"/>
</dbReference>
<gene>
    <name evidence="1" type="ORF">C0039_18270</name>
</gene>
<evidence type="ECO:0000313" key="1">
    <source>
        <dbReference type="EMBL" id="PLW67155.1"/>
    </source>
</evidence>
<name>A0A2N5WY43_9GAMM</name>
<evidence type="ECO:0008006" key="3">
    <source>
        <dbReference type="Google" id="ProtNLM"/>
    </source>
</evidence>
<dbReference type="RefSeq" id="WP_076000864.1">
    <property type="nucleotide sequence ID" value="NZ_PKUS01000035.1"/>
</dbReference>
<dbReference type="Proteomes" id="UP000235005">
    <property type="component" value="Unassembled WGS sequence"/>
</dbReference>
<evidence type="ECO:0000313" key="2">
    <source>
        <dbReference type="Proteomes" id="UP000235005"/>
    </source>
</evidence>
<dbReference type="AlphaFoldDB" id="A0A2N5WY43"/>
<sequence length="193" mass="21893">MNEQQSSQLLPDVFAALENMPQMTILHVGPVQPETMAFLSGLPCRLYNNDLFAELPLAVDEEDEQITRRQLRELLFFPHEVRFDLCLFWDLFNYLDAEAVSALMDTLRPHLAPGAFAHCFGVHNTRSPQQDYKYSMVSSAELLLRPRPAALPGYAPHSQGRLNTLLDGFEVQRSVLLAQSRLELLLRARTATP</sequence>
<accession>A0A2N5WY43</accession>
<organism evidence="1 2">
    <name type="scientific">Pseudohalioglobus lutimaris</name>
    <dbReference type="NCBI Taxonomy" id="1737061"/>
    <lineage>
        <taxon>Bacteria</taxon>
        <taxon>Pseudomonadati</taxon>
        <taxon>Pseudomonadota</taxon>
        <taxon>Gammaproteobacteria</taxon>
        <taxon>Cellvibrionales</taxon>
        <taxon>Halieaceae</taxon>
        <taxon>Pseudohalioglobus</taxon>
    </lineage>
</organism>